<keyword evidence="4" id="KW-1185">Reference proteome</keyword>
<dbReference type="InterPro" id="IPR046919">
    <property type="entry name" value="ABC-3C_CTD10"/>
</dbReference>
<dbReference type="RefSeq" id="WP_091478428.1">
    <property type="nucleotide sequence ID" value="NZ_BJYC01000001.1"/>
</dbReference>
<accession>A0A1H7F8W6</accession>
<dbReference type="InterPro" id="IPR047740">
    <property type="entry name" value="SMEK_dom"/>
</dbReference>
<evidence type="ECO:0000313" key="3">
    <source>
        <dbReference type="EMBL" id="SEK22546.1"/>
    </source>
</evidence>
<dbReference type="Pfam" id="PF20275">
    <property type="entry name" value="CTD10"/>
    <property type="match status" value="1"/>
</dbReference>
<evidence type="ECO:0000313" key="4">
    <source>
        <dbReference type="Proteomes" id="UP000199081"/>
    </source>
</evidence>
<dbReference type="STRING" id="426702.SAMN04488099_101236"/>
<proteinExistence type="predicted"/>
<name>A0A1H7F8W6_9LACT</name>
<evidence type="ECO:0008006" key="5">
    <source>
        <dbReference type="Google" id="ProtNLM"/>
    </source>
</evidence>
<feature type="domain" description="ABC-three component systems C-terminal" evidence="1">
    <location>
        <begin position="176"/>
        <end position="313"/>
    </location>
</feature>
<dbReference type="AlphaFoldDB" id="A0A1H7F8W6"/>
<dbReference type="NCBIfam" id="NF033859">
    <property type="entry name" value="SMEK_N"/>
    <property type="match status" value="1"/>
</dbReference>
<dbReference type="EMBL" id="FNZU01000001">
    <property type="protein sequence ID" value="SEK22546.1"/>
    <property type="molecule type" value="Genomic_DNA"/>
</dbReference>
<dbReference type="Proteomes" id="UP000199081">
    <property type="component" value="Unassembled WGS sequence"/>
</dbReference>
<reference evidence="4" key="1">
    <citation type="submission" date="2016-10" db="EMBL/GenBank/DDBJ databases">
        <authorList>
            <person name="Varghese N."/>
            <person name="Submissions S."/>
        </authorList>
    </citation>
    <scope>NUCLEOTIDE SEQUENCE [LARGE SCALE GENOMIC DNA]</scope>
    <source>
        <strain evidence="4">DSM 19183</strain>
    </source>
</reference>
<evidence type="ECO:0000259" key="2">
    <source>
        <dbReference type="Pfam" id="PF21941"/>
    </source>
</evidence>
<protein>
    <recommendedName>
        <fullName evidence="5">SMEK domain-containing protein</fullName>
    </recommendedName>
</protein>
<organism evidence="3 4">
    <name type="scientific">Alkalibacterium pelagium</name>
    <dbReference type="NCBI Taxonomy" id="426702"/>
    <lineage>
        <taxon>Bacteria</taxon>
        <taxon>Bacillati</taxon>
        <taxon>Bacillota</taxon>
        <taxon>Bacilli</taxon>
        <taxon>Lactobacillales</taxon>
        <taxon>Carnobacteriaceae</taxon>
        <taxon>Alkalibacterium</taxon>
    </lineage>
</organism>
<sequence>MNRSHYFSYVEEKLQLLGLRISQRGRINILDLNIYSETFFAELLNILLNLNLVNLNVFKQNVEGIDLIDTQNSTLAQVSSTCTKQKIESSLCKEIFKEYSGYKFKFISISKDATKLRGYTYKNPHEVSFLPSEDIIDIGTILNIVLNMPINKQKDLYEFIKEELGSEIDILKVDTNLATIINVLASENLSENVDSPEINSFEIDRKIDFNDLTSVKDTMDDYKIFYHKLDEKYAEFDREGSNKSLSIFQIIRKQYQQLVEELETSHEVFYSIIDKVIDIILKSKNYIEIPYEELEMCVNILVVDAFIRCKIFKNPEGYRYVIT</sequence>
<gene>
    <name evidence="3" type="ORF">SAMN04488099_101236</name>
</gene>
<feature type="domain" description="SMEK" evidence="2">
    <location>
        <begin position="10"/>
        <end position="144"/>
    </location>
</feature>
<evidence type="ECO:0000259" key="1">
    <source>
        <dbReference type="Pfam" id="PF20275"/>
    </source>
</evidence>
<dbReference type="OrthoDB" id="397330at2"/>
<dbReference type="Pfam" id="PF21941">
    <property type="entry name" value="SMEK_N"/>
    <property type="match status" value="1"/>
</dbReference>